<feature type="region of interest" description="Disordered" evidence="4">
    <location>
        <begin position="464"/>
        <end position="489"/>
    </location>
</feature>
<comment type="caution">
    <text evidence="6">The sequence shown here is derived from an EMBL/GenBank/DDBJ whole genome shotgun (WGS) entry which is preliminary data.</text>
</comment>
<dbReference type="Gene3D" id="2.60.40.10">
    <property type="entry name" value="Immunoglobulins"/>
    <property type="match status" value="1"/>
</dbReference>
<dbReference type="CDD" id="cd02856">
    <property type="entry name" value="E_set_GDE_Isoamylase_N"/>
    <property type="match status" value="1"/>
</dbReference>
<feature type="compositionally biased region" description="Basic and acidic residues" evidence="4">
    <location>
        <begin position="464"/>
        <end position="476"/>
    </location>
</feature>
<dbReference type="InterPro" id="IPR011837">
    <property type="entry name" value="Glycogen_debranch_GlgX"/>
</dbReference>
<dbReference type="InterPro" id="IPR006047">
    <property type="entry name" value="GH13_cat_dom"/>
</dbReference>
<evidence type="ECO:0000256" key="1">
    <source>
        <dbReference type="ARBA" id="ARBA00008061"/>
    </source>
</evidence>
<organism evidence="6 7">
    <name type="scientific">Lacimicrobium alkaliphilum</name>
    <dbReference type="NCBI Taxonomy" id="1526571"/>
    <lineage>
        <taxon>Bacteria</taxon>
        <taxon>Pseudomonadati</taxon>
        <taxon>Pseudomonadota</taxon>
        <taxon>Gammaproteobacteria</taxon>
        <taxon>Alteromonadales</taxon>
        <taxon>Alteromonadaceae</taxon>
        <taxon>Lacimicrobium</taxon>
    </lineage>
</organism>
<reference evidence="7" key="1">
    <citation type="journal article" date="2019" name="Int. J. Syst. Evol. Microbiol.">
        <title>The Global Catalogue of Microorganisms (GCM) 10K type strain sequencing project: providing services to taxonomists for standard genome sequencing and annotation.</title>
        <authorList>
            <consortium name="The Broad Institute Genomics Platform"/>
            <consortium name="The Broad Institute Genome Sequencing Center for Infectious Disease"/>
            <person name="Wu L."/>
            <person name="Ma J."/>
        </authorList>
    </citation>
    <scope>NUCLEOTIDE SEQUENCE [LARGE SCALE GENOMIC DNA]</scope>
    <source>
        <strain evidence="7">CGMCC 1.12923</strain>
    </source>
</reference>
<evidence type="ECO:0000256" key="2">
    <source>
        <dbReference type="ARBA" id="ARBA00022801"/>
    </source>
</evidence>
<dbReference type="InterPro" id="IPR004193">
    <property type="entry name" value="Glyco_hydro_13_N"/>
</dbReference>
<dbReference type="InterPro" id="IPR017853">
    <property type="entry name" value="GH"/>
</dbReference>
<gene>
    <name evidence="6" type="primary">glgX-2</name>
    <name evidence="6" type="ORF">GCM10011357_19520</name>
</gene>
<dbReference type="CDD" id="cd11326">
    <property type="entry name" value="AmyAc_Glg_debranch"/>
    <property type="match status" value="1"/>
</dbReference>
<proteinExistence type="inferred from homology"/>
<feature type="domain" description="Glycosyl hydrolase family 13 catalytic" evidence="5">
    <location>
        <begin position="163"/>
        <end position="566"/>
    </location>
</feature>
<keyword evidence="7" id="KW-1185">Reference proteome</keyword>
<keyword evidence="2" id="KW-0378">Hydrolase</keyword>
<protein>
    <submittedName>
        <fullName evidence="6">Glycogen operon protein GlgX homolog</fullName>
    </submittedName>
</protein>
<dbReference type="SMART" id="SM00642">
    <property type="entry name" value="Aamy"/>
    <property type="match status" value="1"/>
</dbReference>
<dbReference type="Gene3D" id="3.20.20.80">
    <property type="entry name" value="Glycosidases"/>
    <property type="match status" value="1"/>
</dbReference>
<dbReference type="EMBL" id="BMGJ01000006">
    <property type="protein sequence ID" value="GGD64225.1"/>
    <property type="molecule type" value="Genomic_DNA"/>
</dbReference>
<dbReference type="SUPFAM" id="SSF51445">
    <property type="entry name" value="(Trans)glycosidases"/>
    <property type="match status" value="1"/>
</dbReference>
<dbReference type="PANTHER" id="PTHR43002">
    <property type="entry name" value="GLYCOGEN DEBRANCHING ENZYME"/>
    <property type="match status" value="1"/>
</dbReference>
<dbReference type="NCBIfam" id="TIGR02100">
    <property type="entry name" value="glgX_debranch"/>
    <property type="match status" value="1"/>
</dbReference>
<evidence type="ECO:0000313" key="7">
    <source>
        <dbReference type="Proteomes" id="UP000614272"/>
    </source>
</evidence>
<evidence type="ECO:0000256" key="3">
    <source>
        <dbReference type="ARBA" id="ARBA00023295"/>
    </source>
</evidence>
<evidence type="ECO:0000256" key="4">
    <source>
        <dbReference type="SAM" id="MobiDB-lite"/>
    </source>
</evidence>
<dbReference type="InterPro" id="IPR013780">
    <property type="entry name" value="Glyco_hydro_b"/>
</dbReference>
<evidence type="ECO:0000259" key="5">
    <source>
        <dbReference type="SMART" id="SM00642"/>
    </source>
</evidence>
<comment type="similarity">
    <text evidence="1">Belongs to the glycosyl hydrolase 13 family.</text>
</comment>
<name>A0ABQ1RE90_9ALTE</name>
<dbReference type="SUPFAM" id="SSF51011">
    <property type="entry name" value="Glycosyl hydrolase domain"/>
    <property type="match status" value="1"/>
</dbReference>
<dbReference type="RefSeq" id="WP_373286087.1">
    <property type="nucleotide sequence ID" value="NZ_BMGJ01000006.1"/>
</dbReference>
<dbReference type="Pfam" id="PF02922">
    <property type="entry name" value="CBM_48"/>
    <property type="match status" value="1"/>
</dbReference>
<dbReference type="InterPro" id="IPR044505">
    <property type="entry name" value="GlgX_Isoamylase_N_E_set"/>
</dbReference>
<evidence type="ECO:0000313" key="6">
    <source>
        <dbReference type="EMBL" id="GGD64225.1"/>
    </source>
</evidence>
<dbReference type="InterPro" id="IPR013783">
    <property type="entry name" value="Ig-like_fold"/>
</dbReference>
<dbReference type="Pfam" id="PF00128">
    <property type="entry name" value="Alpha-amylase"/>
    <property type="match status" value="1"/>
</dbReference>
<sequence length="703" mass="80013">MLMNDKYRVNNGVPEPLGAALTDAGCNFAVHAPRAQRVTLCFFHRDTEEPLFEVEMPVKTGKIWHVHIADITAGMLYGYRLEGPANSDRGDRFDPNKLLIDPYARCLNRSMSWNARQYQDDSQFMVAKALVCEHPEPYALSSRPHHGIHDLVLYEVHVKGISQLHPQVNESHRGKYLGLCDSAIIDHLKQLGITAVQLMPVAAFMPEPYITEKGLTNYWGYNPINFFSPDPRYAVEDPVTEFRNMVQALHQAGIEVILDVVFNHTAEGGNEGPVLSFKGFDNQSYYLFEQSEFGIPDFHRYLNNSGCGNTVNTAHPVVMKLVLDALRYWVEYMGVDGFRFDLAAGLGRDPYDYTIQSGFLRAIRQDPVLSNTHLIAEPWDIGMGGYRLGQFPSHWHECNDKYRDQVRSFWRGDKGMTSAFATRLLGSRDIFHKGHRSIHSSVNMITYHDGFTLQDLVSYNERHNEENLEQSRDGHGHNVSANHGAEGPTEDENILALRERQKRNLFATLLFSQGIPHILGGDELSRTQGGNNNAYCQDNEINWWNWDLTRRTSDFLAFCKKAIHLRRQSDLLNHLNLQDDDYSNQFNVEKVGWYRPDGARKVVDDWHDENNQAFAVELKGEGVQPEHWLILFNASEHDVEFHLPSKDTNWYLLLNTAETALSACTESGYCSQFTLAYKSLCVLADRLTSTRLQSAFEDAGTGT</sequence>
<dbReference type="Gene3D" id="2.60.40.1180">
    <property type="entry name" value="Golgi alpha-mannosidase II"/>
    <property type="match status" value="1"/>
</dbReference>
<dbReference type="InterPro" id="IPR014756">
    <property type="entry name" value="Ig_E-set"/>
</dbReference>
<accession>A0ABQ1RE90</accession>
<dbReference type="SUPFAM" id="SSF81296">
    <property type="entry name" value="E set domains"/>
    <property type="match status" value="1"/>
</dbReference>
<dbReference type="Proteomes" id="UP000614272">
    <property type="component" value="Unassembled WGS sequence"/>
</dbReference>
<keyword evidence="3" id="KW-0326">Glycosidase</keyword>